<evidence type="ECO:0000256" key="3">
    <source>
        <dbReference type="ARBA" id="ARBA00022475"/>
    </source>
</evidence>
<dbReference type="RefSeq" id="WP_388040660.1">
    <property type="nucleotide sequence ID" value="NZ_JBHUEK010000029.1"/>
</dbReference>
<gene>
    <name evidence="11" type="ORF">ACFSFW_19470</name>
</gene>
<feature type="domain" description="Tripartite ATP-independent periplasmic transporters DctQ component" evidence="10">
    <location>
        <begin position="23"/>
        <end position="145"/>
    </location>
</feature>
<dbReference type="InterPro" id="IPR007387">
    <property type="entry name" value="TRAP_DctQ"/>
</dbReference>
<evidence type="ECO:0000256" key="8">
    <source>
        <dbReference type="ARBA" id="ARBA00038436"/>
    </source>
</evidence>
<reference evidence="12" key="1">
    <citation type="journal article" date="2019" name="Int. J. Syst. Evol. Microbiol.">
        <title>The Global Catalogue of Microorganisms (GCM) 10K type strain sequencing project: providing services to taxonomists for standard genome sequencing and annotation.</title>
        <authorList>
            <consortium name="The Broad Institute Genomics Platform"/>
            <consortium name="The Broad Institute Genome Sequencing Center for Infectious Disease"/>
            <person name="Wu L."/>
            <person name="Ma J."/>
        </authorList>
    </citation>
    <scope>NUCLEOTIDE SEQUENCE [LARGE SCALE GENOMIC DNA]</scope>
    <source>
        <strain evidence="12">CCUG 15531</strain>
    </source>
</reference>
<dbReference type="Proteomes" id="UP001597227">
    <property type="component" value="Unassembled WGS sequence"/>
</dbReference>
<feature type="transmembrane region" description="Helical" evidence="9">
    <location>
        <begin position="127"/>
        <end position="145"/>
    </location>
</feature>
<evidence type="ECO:0000256" key="9">
    <source>
        <dbReference type="SAM" id="Phobius"/>
    </source>
</evidence>
<dbReference type="Pfam" id="PF04290">
    <property type="entry name" value="DctQ"/>
    <property type="match status" value="1"/>
</dbReference>
<evidence type="ECO:0000256" key="2">
    <source>
        <dbReference type="ARBA" id="ARBA00022448"/>
    </source>
</evidence>
<protein>
    <submittedName>
        <fullName evidence="11">TRAP transporter small permease</fullName>
    </submittedName>
</protein>
<dbReference type="InterPro" id="IPR055348">
    <property type="entry name" value="DctQ"/>
</dbReference>
<keyword evidence="6 9" id="KW-1133">Transmembrane helix</keyword>
<evidence type="ECO:0000256" key="1">
    <source>
        <dbReference type="ARBA" id="ARBA00004429"/>
    </source>
</evidence>
<feature type="transmembrane region" description="Helical" evidence="9">
    <location>
        <begin position="48"/>
        <end position="65"/>
    </location>
</feature>
<comment type="similarity">
    <text evidence="8">Belongs to the TRAP transporter small permease family.</text>
</comment>
<dbReference type="PANTHER" id="PTHR35011">
    <property type="entry name" value="2,3-DIKETO-L-GULONATE TRAP TRANSPORTER SMALL PERMEASE PROTEIN YIAM"/>
    <property type="match status" value="1"/>
</dbReference>
<evidence type="ECO:0000256" key="7">
    <source>
        <dbReference type="ARBA" id="ARBA00023136"/>
    </source>
</evidence>
<feature type="transmembrane region" description="Helical" evidence="9">
    <location>
        <begin position="86"/>
        <end position="107"/>
    </location>
</feature>
<feature type="transmembrane region" description="Helical" evidence="9">
    <location>
        <begin position="15"/>
        <end position="36"/>
    </location>
</feature>
<evidence type="ECO:0000313" key="12">
    <source>
        <dbReference type="Proteomes" id="UP001597227"/>
    </source>
</evidence>
<comment type="subcellular location">
    <subcellularLocation>
        <location evidence="1">Cell inner membrane</location>
        <topology evidence="1">Multi-pass membrane protein</topology>
    </subcellularLocation>
</comment>
<accession>A0ABW4MT95</accession>
<evidence type="ECO:0000256" key="6">
    <source>
        <dbReference type="ARBA" id="ARBA00022989"/>
    </source>
</evidence>
<dbReference type="EMBL" id="JBHUEK010000029">
    <property type="protein sequence ID" value="MFD1780836.1"/>
    <property type="molecule type" value="Genomic_DNA"/>
</dbReference>
<keyword evidence="2" id="KW-0813">Transport</keyword>
<keyword evidence="3" id="KW-1003">Cell membrane</keyword>
<keyword evidence="4" id="KW-0997">Cell inner membrane</keyword>
<evidence type="ECO:0000313" key="11">
    <source>
        <dbReference type="EMBL" id="MFD1780836.1"/>
    </source>
</evidence>
<dbReference type="PANTHER" id="PTHR35011:SF2">
    <property type="entry name" value="2,3-DIKETO-L-GULONATE TRAP TRANSPORTER SMALL PERMEASE PROTEIN YIAM"/>
    <property type="match status" value="1"/>
</dbReference>
<name>A0ABW4MT95_9BACI</name>
<organism evidence="11 12">
    <name type="scientific">Fredinandcohnia salidurans</name>
    <dbReference type="NCBI Taxonomy" id="2595041"/>
    <lineage>
        <taxon>Bacteria</taxon>
        <taxon>Bacillati</taxon>
        <taxon>Bacillota</taxon>
        <taxon>Bacilli</taxon>
        <taxon>Bacillales</taxon>
        <taxon>Bacillaceae</taxon>
        <taxon>Fredinandcohnia</taxon>
    </lineage>
</organism>
<evidence type="ECO:0000256" key="5">
    <source>
        <dbReference type="ARBA" id="ARBA00022692"/>
    </source>
</evidence>
<keyword evidence="12" id="KW-1185">Reference proteome</keyword>
<keyword evidence="5 9" id="KW-0812">Transmembrane</keyword>
<sequence length="151" mass="17042">MSKLFNQFNSTIEKVCKILLVAMTLVVTYVVFMRYVMADTPVWGEESVRLMLVWLTFLGASLGLGNDTHIRLNAIDNFLSPKMLKLLDWFSIIILFLFSLFMITEGFNMAKLAMGSTMPGLRIPSAWIYGIFPVAGVLNIIQLINKGRSLL</sequence>
<evidence type="ECO:0000256" key="4">
    <source>
        <dbReference type="ARBA" id="ARBA00022519"/>
    </source>
</evidence>
<proteinExistence type="inferred from homology"/>
<keyword evidence="7 9" id="KW-0472">Membrane</keyword>
<evidence type="ECO:0000259" key="10">
    <source>
        <dbReference type="Pfam" id="PF04290"/>
    </source>
</evidence>
<comment type="caution">
    <text evidence="11">The sequence shown here is derived from an EMBL/GenBank/DDBJ whole genome shotgun (WGS) entry which is preliminary data.</text>
</comment>